<evidence type="ECO:0000313" key="10">
    <source>
        <dbReference type="EMBL" id="RTQ47593.1"/>
    </source>
</evidence>
<dbReference type="Pfam" id="PF13231">
    <property type="entry name" value="PMT_2"/>
    <property type="match status" value="1"/>
</dbReference>
<sequence length="499" mass="56183">MLSLSRFPRIRRGWQRWLPLLLFLLLSYLPLFWLLTSLPAQQWDESRTGVNALGIWKHHDWLVLRHSGQPDLWNGKPPLWMWTLAVSFRVLGASELGLRLPAALAALATALLLYRAAQRWIGPAPAGLLAGLILLTSQGYVTLHVTRTGDFDSLLTLWTTTGALAWLAYLRTGRPRWAGLTGLAFALAVLTKGIAGLLFGPGLLLAMAFTGQWRRLRRPAPWLALLLVLATAATWYTVREWAAPGYLGGVWAYEVGGPAGEQLEGHIHPFEFYLNQLAERQFTAWLVAALLGWLIGAWLPRYSRGWWLSRLTGAVALGFLLVISTVQTRMTWYDAPVFPILALQAAAGLTWTGQILARHFQRRVSYRAALAGALAVLALPYLAQWQYVRQLQQSRLLDPQLLYGRHLRAQARQLPAVREYLVATLPVLNDSPEFYCMAAEFNHGHRTTRTTYNALDQARPGQTVVSCGSQSTRPWLQRYDTQVLLRTDSCVTLRLLRRR</sequence>
<evidence type="ECO:0000256" key="1">
    <source>
        <dbReference type="ARBA" id="ARBA00004651"/>
    </source>
</evidence>
<feature type="transmembrane region" description="Helical" evidence="8">
    <location>
        <begin position="282"/>
        <end position="300"/>
    </location>
</feature>
<organism evidence="10 11">
    <name type="scientific">Hymenobacter gummosus</name>
    <dbReference type="NCBI Taxonomy" id="1776032"/>
    <lineage>
        <taxon>Bacteria</taxon>
        <taxon>Pseudomonadati</taxon>
        <taxon>Bacteroidota</taxon>
        <taxon>Cytophagia</taxon>
        <taxon>Cytophagales</taxon>
        <taxon>Hymenobacteraceae</taxon>
        <taxon>Hymenobacter</taxon>
    </lineage>
</organism>
<dbReference type="GO" id="GO:0009103">
    <property type="term" value="P:lipopolysaccharide biosynthetic process"/>
    <property type="evidence" value="ECO:0007669"/>
    <property type="project" value="UniProtKB-ARBA"/>
</dbReference>
<dbReference type="InterPro" id="IPR050297">
    <property type="entry name" value="LipidA_mod_glycosyltrf_83"/>
</dbReference>
<evidence type="ECO:0000256" key="5">
    <source>
        <dbReference type="ARBA" id="ARBA00022692"/>
    </source>
</evidence>
<keyword evidence="3" id="KW-0328">Glycosyltransferase</keyword>
<dbReference type="GO" id="GO:0016763">
    <property type="term" value="F:pentosyltransferase activity"/>
    <property type="evidence" value="ECO:0007669"/>
    <property type="project" value="TreeGrafter"/>
</dbReference>
<evidence type="ECO:0000256" key="7">
    <source>
        <dbReference type="ARBA" id="ARBA00023136"/>
    </source>
</evidence>
<keyword evidence="5 8" id="KW-0812">Transmembrane</keyword>
<protein>
    <submittedName>
        <fullName evidence="10">Phospholipid carrier-dependent glycosyltransferase</fullName>
    </submittedName>
</protein>
<evidence type="ECO:0000256" key="6">
    <source>
        <dbReference type="ARBA" id="ARBA00022989"/>
    </source>
</evidence>
<proteinExistence type="predicted"/>
<gene>
    <name evidence="10" type="ORF">EJV47_19455</name>
</gene>
<keyword evidence="6 8" id="KW-1133">Transmembrane helix</keyword>
<accession>A0A3S0K3E5</accession>
<keyword evidence="2" id="KW-1003">Cell membrane</keyword>
<feature type="transmembrane region" description="Helical" evidence="8">
    <location>
        <begin position="220"/>
        <end position="238"/>
    </location>
</feature>
<evidence type="ECO:0000256" key="8">
    <source>
        <dbReference type="SAM" id="Phobius"/>
    </source>
</evidence>
<feature type="transmembrane region" description="Helical" evidence="8">
    <location>
        <begin position="183"/>
        <end position="208"/>
    </location>
</feature>
<evidence type="ECO:0000259" key="9">
    <source>
        <dbReference type="Pfam" id="PF13231"/>
    </source>
</evidence>
<comment type="caution">
    <text evidence="10">The sequence shown here is derived from an EMBL/GenBank/DDBJ whole genome shotgun (WGS) entry which is preliminary data.</text>
</comment>
<evidence type="ECO:0000256" key="4">
    <source>
        <dbReference type="ARBA" id="ARBA00022679"/>
    </source>
</evidence>
<evidence type="ECO:0000313" key="11">
    <source>
        <dbReference type="Proteomes" id="UP000282184"/>
    </source>
</evidence>
<reference evidence="10 11" key="1">
    <citation type="submission" date="2018-12" db="EMBL/GenBank/DDBJ databases">
        <title>Hymenobacter gummosus sp. nov., isolated from a spring.</title>
        <authorList>
            <person name="Nie L."/>
        </authorList>
    </citation>
    <scope>NUCLEOTIDE SEQUENCE [LARGE SCALE GENOMIC DNA]</scope>
    <source>
        <strain evidence="10 11">KCTC 52166</strain>
    </source>
</reference>
<dbReference type="RefSeq" id="WP_126694844.1">
    <property type="nucleotide sequence ID" value="NZ_RXOF01000012.1"/>
</dbReference>
<dbReference type="PANTHER" id="PTHR33908:SF3">
    <property type="entry name" value="UNDECAPRENYL PHOSPHATE-ALPHA-4-AMINO-4-DEOXY-L-ARABINOSE ARABINOSYL TRANSFERASE"/>
    <property type="match status" value="1"/>
</dbReference>
<feature type="transmembrane region" description="Helical" evidence="8">
    <location>
        <begin position="364"/>
        <end position="383"/>
    </location>
</feature>
<evidence type="ECO:0000256" key="2">
    <source>
        <dbReference type="ARBA" id="ARBA00022475"/>
    </source>
</evidence>
<feature type="domain" description="Glycosyltransferase RgtA/B/C/D-like" evidence="9">
    <location>
        <begin position="76"/>
        <end position="235"/>
    </location>
</feature>
<evidence type="ECO:0000256" key="3">
    <source>
        <dbReference type="ARBA" id="ARBA00022676"/>
    </source>
</evidence>
<dbReference type="OrthoDB" id="9792789at2"/>
<dbReference type="GO" id="GO:0005886">
    <property type="term" value="C:plasma membrane"/>
    <property type="evidence" value="ECO:0007669"/>
    <property type="project" value="UniProtKB-SubCell"/>
</dbReference>
<dbReference type="EMBL" id="RXOF01000012">
    <property type="protein sequence ID" value="RTQ47593.1"/>
    <property type="molecule type" value="Genomic_DNA"/>
</dbReference>
<keyword evidence="4 10" id="KW-0808">Transferase</keyword>
<feature type="transmembrane region" description="Helical" evidence="8">
    <location>
        <begin position="338"/>
        <end position="357"/>
    </location>
</feature>
<dbReference type="Proteomes" id="UP000282184">
    <property type="component" value="Unassembled WGS sequence"/>
</dbReference>
<comment type="subcellular location">
    <subcellularLocation>
        <location evidence="1">Cell membrane</location>
        <topology evidence="1">Multi-pass membrane protein</topology>
    </subcellularLocation>
</comment>
<feature type="transmembrane region" description="Helical" evidence="8">
    <location>
        <begin position="126"/>
        <end position="145"/>
    </location>
</feature>
<dbReference type="InterPro" id="IPR038731">
    <property type="entry name" value="RgtA/B/C-like"/>
</dbReference>
<feature type="transmembrane region" description="Helical" evidence="8">
    <location>
        <begin position="96"/>
        <end position="114"/>
    </location>
</feature>
<dbReference type="GO" id="GO:0010041">
    <property type="term" value="P:response to iron(III) ion"/>
    <property type="evidence" value="ECO:0007669"/>
    <property type="project" value="TreeGrafter"/>
</dbReference>
<dbReference type="AlphaFoldDB" id="A0A3S0K3E5"/>
<feature type="transmembrane region" description="Helical" evidence="8">
    <location>
        <begin position="307"/>
        <end position="326"/>
    </location>
</feature>
<keyword evidence="11" id="KW-1185">Reference proteome</keyword>
<name>A0A3S0K3E5_9BACT</name>
<dbReference type="PANTHER" id="PTHR33908">
    <property type="entry name" value="MANNOSYLTRANSFERASE YKCB-RELATED"/>
    <property type="match status" value="1"/>
</dbReference>
<keyword evidence="7 8" id="KW-0472">Membrane</keyword>